<evidence type="ECO:0000313" key="2">
    <source>
        <dbReference type="EMBL" id="CAG36185.1"/>
    </source>
</evidence>
<dbReference type="InterPro" id="IPR012902">
    <property type="entry name" value="N_methyl_site"/>
</dbReference>
<dbReference type="HOGENOM" id="CLU_091705_4_5_7"/>
<dbReference type="Pfam" id="PF07963">
    <property type="entry name" value="N_methyl"/>
    <property type="match status" value="1"/>
</dbReference>
<name>Q6AN89_DESPS</name>
<sequence>MNCGGGERVQNRKRDGFTLIEVMIVVAIIGILAAIAIPSYRSFITRARCQEVVAPVHDVMVRLVGGYAEDNSTPKEDFKASHTINGVLLNYPANVQISFKSDAAGAFAVQGKRTNPACSDGDGIYVLLEGQTQGVW</sequence>
<keyword evidence="1" id="KW-1133">Transmembrane helix</keyword>
<dbReference type="InterPro" id="IPR045584">
    <property type="entry name" value="Pilin-like"/>
</dbReference>
<proteinExistence type="predicted"/>
<keyword evidence="3" id="KW-1185">Reference proteome</keyword>
<dbReference type="PANTHER" id="PTHR30093:SF47">
    <property type="entry name" value="TYPE IV PILUS NON-CORE MINOR PILIN PILE"/>
    <property type="match status" value="1"/>
</dbReference>
<organism evidence="2 3">
    <name type="scientific">Desulfotalea psychrophila (strain LSv54 / DSM 12343)</name>
    <dbReference type="NCBI Taxonomy" id="177439"/>
    <lineage>
        <taxon>Bacteria</taxon>
        <taxon>Pseudomonadati</taxon>
        <taxon>Thermodesulfobacteriota</taxon>
        <taxon>Desulfobulbia</taxon>
        <taxon>Desulfobulbales</taxon>
        <taxon>Desulfocapsaceae</taxon>
        <taxon>Desulfotalea</taxon>
    </lineage>
</organism>
<feature type="transmembrane region" description="Helical" evidence="1">
    <location>
        <begin position="17"/>
        <end position="40"/>
    </location>
</feature>
<dbReference type="AlphaFoldDB" id="Q6AN89"/>
<dbReference type="eggNOG" id="COG4968">
    <property type="taxonomic scope" value="Bacteria"/>
</dbReference>
<gene>
    <name evidence="2" type="ordered locus">DP1456</name>
</gene>
<dbReference type="STRING" id="177439.DP1456"/>
<protein>
    <submittedName>
        <fullName evidence="2">Uncharacterized protein</fullName>
    </submittedName>
</protein>
<dbReference type="Proteomes" id="UP000000602">
    <property type="component" value="Chromosome"/>
</dbReference>
<keyword evidence="1" id="KW-0472">Membrane</keyword>
<dbReference type="KEGG" id="dps:DP1456"/>
<reference evidence="3" key="1">
    <citation type="journal article" date="2004" name="Environ. Microbiol.">
        <title>The genome of Desulfotalea psychrophila, a sulfate-reducing bacterium from permanently cold Arctic sediments.</title>
        <authorList>
            <person name="Rabus R."/>
            <person name="Ruepp A."/>
            <person name="Frickey T."/>
            <person name="Rattei T."/>
            <person name="Fartmann B."/>
            <person name="Stark M."/>
            <person name="Bauer M."/>
            <person name="Zibat A."/>
            <person name="Lombardot T."/>
            <person name="Becker I."/>
            <person name="Amann J."/>
            <person name="Gellner K."/>
            <person name="Teeling H."/>
            <person name="Leuschner W.D."/>
            <person name="Gloeckner F.-O."/>
            <person name="Lupas A.N."/>
            <person name="Amann R."/>
            <person name="Klenk H.-P."/>
        </authorList>
    </citation>
    <scope>NUCLEOTIDE SEQUENCE [LARGE SCALE GENOMIC DNA]</scope>
    <source>
        <strain evidence="3">DSM 12343 / LSv54</strain>
    </source>
</reference>
<keyword evidence="1" id="KW-0812">Transmembrane</keyword>
<dbReference type="NCBIfam" id="TIGR02532">
    <property type="entry name" value="IV_pilin_GFxxxE"/>
    <property type="match status" value="1"/>
</dbReference>
<evidence type="ECO:0000313" key="3">
    <source>
        <dbReference type="Proteomes" id="UP000000602"/>
    </source>
</evidence>
<evidence type="ECO:0000256" key="1">
    <source>
        <dbReference type="SAM" id="Phobius"/>
    </source>
</evidence>
<dbReference type="SUPFAM" id="SSF54523">
    <property type="entry name" value="Pili subunits"/>
    <property type="match status" value="1"/>
</dbReference>
<dbReference type="EMBL" id="CR522870">
    <property type="protein sequence ID" value="CAG36185.1"/>
    <property type="molecule type" value="Genomic_DNA"/>
</dbReference>
<dbReference type="PANTHER" id="PTHR30093">
    <property type="entry name" value="GENERAL SECRETION PATHWAY PROTEIN G"/>
    <property type="match status" value="1"/>
</dbReference>
<dbReference type="Gene3D" id="3.30.700.10">
    <property type="entry name" value="Glycoprotein, Type 4 Pilin"/>
    <property type="match status" value="1"/>
</dbReference>
<accession>Q6AN89</accession>